<evidence type="ECO:0000313" key="3">
    <source>
        <dbReference type="Proteomes" id="UP001500547"/>
    </source>
</evidence>
<evidence type="ECO:0000256" key="1">
    <source>
        <dbReference type="SAM" id="MobiDB-lite"/>
    </source>
</evidence>
<feature type="region of interest" description="Disordered" evidence="1">
    <location>
        <begin position="512"/>
        <end position="533"/>
    </location>
</feature>
<evidence type="ECO:0008006" key="4">
    <source>
        <dbReference type="Google" id="ProtNLM"/>
    </source>
</evidence>
<evidence type="ECO:0000313" key="2">
    <source>
        <dbReference type="EMBL" id="GAA5158774.1"/>
    </source>
</evidence>
<accession>A0ABP9Q9Z0</accession>
<organism evidence="2 3">
    <name type="scientific">Viridibacterium curvum</name>
    <dbReference type="NCBI Taxonomy" id="1101404"/>
    <lineage>
        <taxon>Bacteria</taxon>
        <taxon>Pseudomonadati</taxon>
        <taxon>Pseudomonadota</taxon>
        <taxon>Betaproteobacteria</taxon>
        <taxon>Rhodocyclales</taxon>
        <taxon>Rhodocyclaceae</taxon>
        <taxon>Viridibacterium</taxon>
    </lineage>
</organism>
<reference evidence="3" key="1">
    <citation type="journal article" date="2019" name="Int. J. Syst. Evol. Microbiol.">
        <title>The Global Catalogue of Microorganisms (GCM) 10K type strain sequencing project: providing services to taxonomists for standard genome sequencing and annotation.</title>
        <authorList>
            <consortium name="The Broad Institute Genomics Platform"/>
            <consortium name="The Broad Institute Genome Sequencing Center for Infectious Disease"/>
            <person name="Wu L."/>
            <person name="Ma J."/>
        </authorList>
    </citation>
    <scope>NUCLEOTIDE SEQUENCE [LARGE SCALE GENOMIC DNA]</scope>
    <source>
        <strain evidence="3">JCM 18715</strain>
    </source>
</reference>
<dbReference type="Proteomes" id="UP001500547">
    <property type="component" value="Unassembled WGS sequence"/>
</dbReference>
<proteinExistence type="predicted"/>
<dbReference type="EMBL" id="BAABLD010000002">
    <property type="protein sequence ID" value="GAA5158774.1"/>
    <property type="molecule type" value="Genomic_DNA"/>
</dbReference>
<dbReference type="InterPro" id="IPR012434">
    <property type="entry name" value="DUF1631"/>
</dbReference>
<dbReference type="RefSeq" id="WP_345531136.1">
    <property type="nucleotide sequence ID" value="NZ_BAABLD010000002.1"/>
</dbReference>
<name>A0ABP9Q9Z0_9RHOO</name>
<protein>
    <recommendedName>
        <fullName evidence="4">DUF1631 family protein</fullName>
    </recommendedName>
</protein>
<gene>
    <name evidence="2" type="ORF">GCM10025770_03790</name>
</gene>
<dbReference type="Pfam" id="PF07793">
    <property type="entry name" value="DUF1631"/>
    <property type="match status" value="2"/>
</dbReference>
<comment type="caution">
    <text evidence="2">The sequence shown here is derived from an EMBL/GenBank/DDBJ whole genome shotgun (WGS) entry which is preliminary data.</text>
</comment>
<sequence>MTGLSSPSASITAHALDESRRALLDTLGGLLRDFKYQDSDVIAATLNAAGEQFDILVGLKDRKSFDAQRSLTASRISLVHEEDLEFSIRLADLSQQLRERCEQALGQLHLRFMTLLDQSEAAPEQLPVGPETIGCALRALASEAGLNPDARIRMLQDMRSELGRRLKALYELLNKRLGELGIEPRSLLRSNERNPALDSAQRRATSAAVAAPARSIDPMLADALRDRMLAWLEDQLKAGDRDSITRQLSSTELATLLPEDTRQAVDLVERALQRVLASDLPAAAKTALDTLRIPMLKVALRDTTLATDAAHPARALLEQLTRMAAELPANVGAHDTRVQQLASVCAQVAGNYQEDLEAFAQPLTALTKEHDNKTALVATQLQAASETIAREERNELARRNASNAIRALCSPEPPVTVRLFLEHYWSVVLRRALLTAGEKSDAWRDALKLADMLIWSMQPKIDTAEREKLVRVLPDMLRGLQGGLDSLHVSPEARDRLLARFTTLHTEALKGRDPRGVEPAVAPPPEEPARLDPAMGQPELKILRRPGFLPAEPSPPASLANLSVGEIVQLALPGEVSFRGSIVAFSQFRNVILLRELDKDSLLAVAWTELLRQHQSGSLQLTLIPEVFAD</sequence>
<keyword evidence="3" id="KW-1185">Reference proteome</keyword>